<reference evidence="1" key="1">
    <citation type="journal article" date="2014" name="Front. Microbiol.">
        <title>High frequency of phylogenetically diverse reductive dehalogenase-homologous genes in deep subseafloor sedimentary metagenomes.</title>
        <authorList>
            <person name="Kawai M."/>
            <person name="Futagami T."/>
            <person name="Toyoda A."/>
            <person name="Takaki Y."/>
            <person name="Nishi S."/>
            <person name="Hori S."/>
            <person name="Arai W."/>
            <person name="Tsubouchi T."/>
            <person name="Morono Y."/>
            <person name="Uchiyama I."/>
            <person name="Ito T."/>
            <person name="Fujiyama A."/>
            <person name="Inagaki F."/>
            <person name="Takami H."/>
        </authorList>
    </citation>
    <scope>NUCLEOTIDE SEQUENCE</scope>
    <source>
        <strain evidence="1">Expedition CK06-06</strain>
    </source>
</reference>
<comment type="caution">
    <text evidence="1">The sequence shown here is derived from an EMBL/GenBank/DDBJ whole genome shotgun (WGS) entry which is preliminary data.</text>
</comment>
<gene>
    <name evidence="1" type="ORF">S01H1_46661</name>
</gene>
<dbReference type="AlphaFoldDB" id="X0VB40"/>
<sequence>RVIPEFAKGPIFGPIAHGADVGETVLYDASAGLITISAPLTPGVANEGDFFKVKDIFGGVAPAGVTVSGNGSPIEAPGGGGIAASQAIGATASIGVKWVYWLGVWRIIPT</sequence>
<proteinExistence type="predicted"/>
<organism evidence="1">
    <name type="scientific">marine sediment metagenome</name>
    <dbReference type="NCBI Taxonomy" id="412755"/>
    <lineage>
        <taxon>unclassified sequences</taxon>
        <taxon>metagenomes</taxon>
        <taxon>ecological metagenomes</taxon>
    </lineage>
</organism>
<name>X0VB40_9ZZZZ</name>
<accession>X0VB40</accession>
<feature type="non-terminal residue" evidence="1">
    <location>
        <position position="1"/>
    </location>
</feature>
<protein>
    <submittedName>
        <fullName evidence="1">Uncharacterized protein</fullName>
    </submittedName>
</protein>
<dbReference type="EMBL" id="BARS01029886">
    <property type="protein sequence ID" value="GAG09708.1"/>
    <property type="molecule type" value="Genomic_DNA"/>
</dbReference>
<evidence type="ECO:0000313" key="1">
    <source>
        <dbReference type="EMBL" id="GAG09708.1"/>
    </source>
</evidence>